<dbReference type="Proteomes" id="UP001457282">
    <property type="component" value="Unassembled WGS sequence"/>
</dbReference>
<name>A0AAW1WBK8_RUBAR</name>
<comment type="caution">
    <text evidence="3">The sequence shown here is derived from an EMBL/GenBank/DDBJ whole genome shotgun (WGS) entry which is preliminary data.</text>
</comment>
<evidence type="ECO:0000313" key="4">
    <source>
        <dbReference type="EMBL" id="KAK9933969.1"/>
    </source>
</evidence>
<dbReference type="AlphaFoldDB" id="A0AAW1WBK8"/>
<accession>A0AAW1WBK8</accession>
<dbReference type="EMBL" id="JBEDUW010000006">
    <property type="protein sequence ID" value="KAK9922117.1"/>
    <property type="molecule type" value="Genomic_DNA"/>
</dbReference>
<evidence type="ECO:0000313" key="2">
    <source>
        <dbReference type="EMBL" id="KAK9922115.1"/>
    </source>
</evidence>
<sequence>MASITATVKPRARALPSNQPWLHLNSTTHGLNSKTSPRARSPAINHSSSILRRHRVQSAPLLCISTVNLQTIYPSPCPISPYRRRRLSDRVLRRSPRPAPPSHRFVVPAPPLCAQPQRRSLACPAPASPSPSVHPCNLVLCL</sequence>
<dbReference type="EMBL" id="JBEDUW010000006">
    <property type="protein sequence ID" value="KAK9922115.1"/>
    <property type="molecule type" value="Genomic_DNA"/>
</dbReference>
<protein>
    <submittedName>
        <fullName evidence="3">Uncharacterized protein</fullName>
    </submittedName>
</protein>
<proteinExistence type="predicted"/>
<keyword evidence="5" id="KW-1185">Reference proteome</keyword>
<evidence type="ECO:0000256" key="1">
    <source>
        <dbReference type="SAM" id="MobiDB-lite"/>
    </source>
</evidence>
<gene>
    <name evidence="4" type="ORF">M0R45_021137</name>
    <name evidence="2" type="ORF">M0R45_030595</name>
    <name evidence="3" type="ORF">M0R45_030597</name>
</gene>
<feature type="region of interest" description="Disordered" evidence="1">
    <location>
        <begin position="17"/>
        <end position="50"/>
    </location>
</feature>
<evidence type="ECO:0000313" key="3">
    <source>
        <dbReference type="EMBL" id="KAK9922117.1"/>
    </source>
</evidence>
<evidence type="ECO:0000313" key="5">
    <source>
        <dbReference type="Proteomes" id="UP001457282"/>
    </source>
</evidence>
<dbReference type="EMBL" id="JBEDUW010000004">
    <property type="protein sequence ID" value="KAK9933969.1"/>
    <property type="molecule type" value="Genomic_DNA"/>
</dbReference>
<organism evidence="3 5">
    <name type="scientific">Rubus argutus</name>
    <name type="common">Southern blackberry</name>
    <dbReference type="NCBI Taxonomy" id="59490"/>
    <lineage>
        <taxon>Eukaryota</taxon>
        <taxon>Viridiplantae</taxon>
        <taxon>Streptophyta</taxon>
        <taxon>Embryophyta</taxon>
        <taxon>Tracheophyta</taxon>
        <taxon>Spermatophyta</taxon>
        <taxon>Magnoliopsida</taxon>
        <taxon>eudicotyledons</taxon>
        <taxon>Gunneridae</taxon>
        <taxon>Pentapetalae</taxon>
        <taxon>rosids</taxon>
        <taxon>fabids</taxon>
        <taxon>Rosales</taxon>
        <taxon>Rosaceae</taxon>
        <taxon>Rosoideae</taxon>
        <taxon>Rosoideae incertae sedis</taxon>
        <taxon>Rubus</taxon>
    </lineage>
</organism>
<reference evidence="3 5" key="1">
    <citation type="journal article" date="2023" name="G3 (Bethesda)">
        <title>A chromosome-length genome assembly and annotation of blackberry (Rubus argutus, cv. 'Hillquist').</title>
        <authorList>
            <person name="Bruna T."/>
            <person name="Aryal R."/>
            <person name="Dudchenko O."/>
            <person name="Sargent D.J."/>
            <person name="Mead D."/>
            <person name="Buti M."/>
            <person name="Cavallini A."/>
            <person name="Hytonen T."/>
            <person name="Andres J."/>
            <person name="Pham M."/>
            <person name="Weisz D."/>
            <person name="Mascagni F."/>
            <person name="Usai G."/>
            <person name="Natali L."/>
            <person name="Bassil N."/>
            <person name="Fernandez G.E."/>
            <person name="Lomsadze A."/>
            <person name="Armour M."/>
            <person name="Olukolu B."/>
            <person name="Poorten T."/>
            <person name="Britton C."/>
            <person name="Davik J."/>
            <person name="Ashrafi H."/>
            <person name="Aiden E.L."/>
            <person name="Borodovsky M."/>
            <person name="Worthington M."/>
        </authorList>
    </citation>
    <scope>NUCLEOTIDE SEQUENCE [LARGE SCALE GENOMIC DNA]</scope>
    <source>
        <strain evidence="3">PI 553951</strain>
    </source>
</reference>